<evidence type="ECO:0000256" key="1">
    <source>
        <dbReference type="ARBA" id="ARBA00004123"/>
    </source>
</evidence>
<dbReference type="Pfam" id="PF07842">
    <property type="entry name" value="GCFC"/>
    <property type="match status" value="1"/>
</dbReference>
<evidence type="ECO:0000256" key="4">
    <source>
        <dbReference type="SAM" id="Coils"/>
    </source>
</evidence>
<keyword evidence="4" id="KW-0175">Coiled coil</keyword>
<comment type="similarity">
    <text evidence="2">Belongs to the GCF family.</text>
</comment>
<evidence type="ECO:0000256" key="2">
    <source>
        <dbReference type="ARBA" id="ARBA00010801"/>
    </source>
</evidence>
<keyword evidence="8" id="KW-1185">Reference proteome</keyword>
<gene>
    <name evidence="7" type="ORF">R1flu_028507</name>
</gene>
<feature type="compositionally biased region" description="Basic and acidic residues" evidence="5">
    <location>
        <begin position="1"/>
        <end position="10"/>
    </location>
</feature>
<accession>A0ABD1XLW5</accession>
<evidence type="ECO:0000259" key="6">
    <source>
        <dbReference type="Pfam" id="PF07842"/>
    </source>
</evidence>
<feature type="region of interest" description="Disordered" evidence="5">
    <location>
        <begin position="263"/>
        <end position="289"/>
    </location>
</feature>
<dbReference type="PANTHER" id="PTHR12214">
    <property type="entry name" value="GC-RICH SEQUENCE DNA-BINDING FACTOR"/>
    <property type="match status" value="1"/>
</dbReference>
<evidence type="ECO:0000256" key="3">
    <source>
        <dbReference type="ARBA" id="ARBA00023242"/>
    </source>
</evidence>
<dbReference type="PANTHER" id="PTHR12214:SF0">
    <property type="entry name" value="LD29489P"/>
    <property type="match status" value="1"/>
</dbReference>
<organism evidence="7 8">
    <name type="scientific">Riccia fluitans</name>
    <dbReference type="NCBI Taxonomy" id="41844"/>
    <lineage>
        <taxon>Eukaryota</taxon>
        <taxon>Viridiplantae</taxon>
        <taxon>Streptophyta</taxon>
        <taxon>Embryophyta</taxon>
        <taxon>Marchantiophyta</taxon>
        <taxon>Marchantiopsida</taxon>
        <taxon>Marchantiidae</taxon>
        <taxon>Marchantiales</taxon>
        <taxon>Ricciaceae</taxon>
        <taxon>Riccia</taxon>
    </lineage>
</organism>
<feature type="coiled-coil region" evidence="4">
    <location>
        <begin position="105"/>
        <end position="139"/>
    </location>
</feature>
<dbReference type="InterPro" id="IPR022783">
    <property type="entry name" value="GCFC_dom"/>
</dbReference>
<dbReference type="AlphaFoldDB" id="A0ABD1XLW5"/>
<evidence type="ECO:0000256" key="5">
    <source>
        <dbReference type="SAM" id="MobiDB-lite"/>
    </source>
</evidence>
<feature type="domain" description="GCF C-terminal" evidence="6">
    <location>
        <begin position="311"/>
        <end position="516"/>
    </location>
</feature>
<comment type="caution">
    <text evidence="7">The sequence shown here is derived from an EMBL/GenBank/DDBJ whole genome shotgun (WGS) entry which is preliminary data.</text>
</comment>
<evidence type="ECO:0000313" key="8">
    <source>
        <dbReference type="Proteomes" id="UP001605036"/>
    </source>
</evidence>
<dbReference type="GO" id="GO:0005634">
    <property type="term" value="C:nucleus"/>
    <property type="evidence" value="ECO:0007669"/>
    <property type="project" value="UniProtKB-SubCell"/>
</dbReference>
<dbReference type="InterPro" id="IPR012890">
    <property type="entry name" value="GCFC2-like"/>
</dbReference>
<reference evidence="7 8" key="1">
    <citation type="submission" date="2024-09" db="EMBL/GenBank/DDBJ databases">
        <title>Chromosome-scale assembly of Riccia fluitans.</title>
        <authorList>
            <person name="Paukszto L."/>
            <person name="Sawicki J."/>
            <person name="Karawczyk K."/>
            <person name="Piernik-Szablinska J."/>
            <person name="Szczecinska M."/>
            <person name="Mazdziarz M."/>
        </authorList>
    </citation>
    <scope>NUCLEOTIDE SEQUENCE [LARGE SCALE GENOMIC DNA]</scope>
    <source>
        <strain evidence="7">Rf_01</strain>
        <tissue evidence="7">Aerial parts of the thallus</tissue>
    </source>
</reference>
<evidence type="ECO:0000313" key="7">
    <source>
        <dbReference type="EMBL" id="KAL2609934.1"/>
    </source>
</evidence>
<feature type="compositionally biased region" description="Basic and acidic residues" evidence="5">
    <location>
        <begin position="40"/>
        <end position="60"/>
    </location>
</feature>
<sequence length="619" mass="68324">MGEKITEPKNRTGVFEATEEMASEQRPVLEPRDEDEEDEERRWEEEQLRKGYGKRVEEAPPRSTPAAQAGPSQAQVPAYITAVQPVVSSGGVRGFGRPLEGLSIAQQAEAAMRSLQESVQRLRETHSRTQNDLHRAQENLASTVQNVTSFEKSLAAAGQKYVYMQELKDYISVLCDFLQHKAPVAVGAAKAVLTKGGGTASATAAAVAAAAAHAAKEGSNIAPQLDEFGRDVNLQKRLESKQRAQRRATRAAKKRATAFISNNGDASQRVEGESSSDESESEMSAYQSRREEVLETAKSVFRDAAEEFAQLTKVKEKLEGWKSQFASAYRDAYVSLSAPAIFAPYVRLELLEWDPLYSDAGFSNMLWYRQLYEYGMPPNGQELDPNDKDADLVPKLVEKVALPVLHHEIVHCWDRLSSQGTRNAVAAVTDILIYVPATSDSLQELLGAVRSRMAEAVAAIEVPTWSLHVMTAVPKAAPIAAQKFGTSVRLLRNIAMWKDVLAQPVLEQLALDGLLSSKILPHLRTLLVTPHDAVTRTERVVAALSPVWVGSNREISPKLSSFVEHVISLTRVVEKKRDAGACPEDTVGLARRMKKMLVELNEYDRAHQLAKHFQLREAL</sequence>
<proteinExistence type="inferred from homology"/>
<comment type="subcellular location">
    <subcellularLocation>
        <location evidence="1">Nucleus</location>
    </subcellularLocation>
</comment>
<protein>
    <recommendedName>
        <fullName evidence="6">GCF C-terminal domain-containing protein</fullName>
    </recommendedName>
</protein>
<dbReference type="Proteomes" id="UP001605036">
    <property type="component" value="Unassembled WGS sequence"/>
</dbReference>
<keyword evidence="3" id="KW-0539">Nucleus</keyword>
<name>A0ABD1XLW5_9MARC</name>
<feature type="region of interest" description="Disordered" evidence="5">
    <location>
        <begin position="1"/>
        <end position="73"/>
    </location>
</feature>
<dbReference type="EMBL" id="JBHFFA010000008">
    <property type="protein sequence ID" value="KAL2609934.1"/>
    <property type="molecule type" value="Genomic_DNA"/>
</dbReference>